<dbReference type="EMBL" id="KV417710">
    <property type="protein sequence ID" value="KZP08997.1"/>
    <property type="molecule type" value="Genomic_DNA"/>
</dbReference>
<evidence type="ECO:0000313" key="1">
    <source>
        <dbReference type="EMBL" id="KZP08997.1"/>
    </source>
</evidence>
<evidence type="ECO:0000313" key="2">
    <source>
        <dbReference type="Proteomes" id="UP000076532"/>
    </source>
</evidence>
<accession>A0A165XXH1</accession>
<keyword evidence="2" id="KW-1185">Reference proteome</keyword>
<name>A0A165XXH1_9AGAM</name>
<organism evidence="1 2">
    <name type="scientific">Athelia psychrophila</name>
    <dbReference type="NCBI Taxonomy" id="1759441"/>
    <lineage>
        <taxon>Eukaryota</taxon>
        <taxon>Fungi</taxon>
        <taxon>Dikarya</taxon>
        <taxon>Basidiomycota</taxon>
        <taxon>Agaricomycotina</taxon>
        <taxon>Agaricomycetes</taxon>
        <taxon>Agaricomycetidae</taxon>
        <taxon>Atheliales</taxon>
        <taxon>Atheliaceae</taxon>
        <taxon>Athelia</taxon>
    </lineage>
</organism>
<dbReference type="Proteomes" id="UP000076532">
    <property type="component" value="Unassembled WGS sequence"/>
</dbReference>
<reference evidence="1 2" key="1">
    <citation type="journal article" date="2016" name="Mol. Biol. Evol.">
        <title>Comparative Genomics of Early-Diverging Mushroom-Forming Fungi Provides Insights into the Origins of Lignocellulose Decay Capabilities.</title>
        <authorList>
            <person name="Nagy L.G."/>
            <person name="Riley R."/>
            <person name="Tritt A."/>
            <person name="Adam C."/>
            <person name="Daum C."/>
            <person name="Floudas D."/>
            <person name="Sun H."/>
            <person name="Yadav J.S."/>
            <person name="Pangilinan J."/>
            <person name="Larsson K.H."/>
            <person name="Matsuura K."/>
            <person name="Barry K."/>
            <person name="Labutti K."/>
            <person name="Kuo R."/>
            <person name="Ohm R.A."/>
            <person name="Bhattacharya S.S."/>
            <person name="Shirouzu T."/>
            <person name="Yoshinaga Y."/>
            <person name="Martin F.M."/>
            <person name="Grigoriev I.V."/>
            <person name="Hibbett D.S."/>
        </authorList>
    </citation>
    <scope>NUCLEOTIDE SEQUENCE [LARGE SCALE GENOMIC DNA]</scope>
    <source>
        <strain evidence="1 2">CBS 109695</strain>
    </source>
</reference>
<protein>
    <submittedName>
        <fullName evidence="1">Uncharacterized protein</fullName>
    </submittedName>
</protein>
<dbReference type="AlphaFoldDB" id="A0A165XXH1"/>
<proteinExistence type="predicted"/>
<gene>
    <name evidence="1" type="ORF">FIBSPDRAFT_250463</name>
</gene>
<sequence>MPMLPFDEGDPLQDALGHFHRIHLIGEGLWEWREDTNPGVLWEANSLMGRWEMCSWRRGSCKTVMKPWPYIHLHMCKGPSPRARFQILDRHTPAIALIIQGRVTRRDSSGLHHQTTSAEPCFTPSPPSRRQIQCLQQGPVVPIRLGHPLPIVLLCRQHEHQERESRTTSHLTPLQSRRAARDRAWNGTGHTCAAADIGLVSSSAVWRNAPACAL</sequence>